<evidence type="ECO:0000256" key="7">
    <source>
        <dbReference type="ARBA" id="ARBA00022824"/>
    </source>
</evidence>
<organism evidence="15 16">
    <name type="scientific">Pedobacter terrae</name>
    <dbReference type="NCBI Taxonomy" id="405671"/>
    <lineage>
        <taxon>Bacteria</taxon>
        <taxon>Pseudomonadati</taxon>
        <taxon>Bacteroidota</taxon>
        <taxon>Sphingobacteriia</taxon>
        <taxon>Sphingobacteriales</taxon>
        <taxon>Sphingobacteriaceae</taxon>
        <taxon>Pedobacter</taxon>
    </lineage>
</organism>
<evidence type="ECO:0000256" key="9">
    <source>
        <dbReference type="ARBA" id="ARBA00022989"/>
    </source>
</evidence>
<evidence type="ECO:0000313" key="16">
    <source>
        <dbReference type="Proteomes" id="UP000199643"/>
    </source>
</evidence>
<keyword evidence="3" id="KW-0328">Glycosyltransferase</keyword>
<dbReference type="GO" id="GO:0050650">
    <property type="term" value="P:chondroitin sulfate proteoglycan biosynthetic process"/>
    <property type="evidence" value="ECO:0007669"/>
    <property type="project" value="TreeGrafter"/>
</dbReference>
<evidence type="ECO:0000256" key="6">
    <source>
        <dbReference type="ARBA" id="ARBA00022723"/>
    </source>
</evidence>
<dbReference type="AlphaFoldDB" id="A0A1G8CKB6"/>
<keyword evidence="10" id="KW-0333">Golgi apparatus</keyword>
<keyword evidence="16" id="KW-1185">Reference proteome</keyword>
<reference evidence="16" key="1">
    <citation type="submission" date="2016-10" db="EMBL/GenBank/DDBJ databases">
        <authorList>
            <person name="Varghese N."/>
            <person name="Submissions S."/>
        </authorList>
    </citation>
    <scope>NUCLEOTIDE SEQUENCE [LARGE SCALE GENOMIC DNA]</scope>
    <source>
        <strain evidence="16">DSM 17933</strain>
    </source>
</reference>
<evidence type="ECO:0000313" key="15">
    <source>
        <dbReference type="EMBL" id="SDH45759.1"/>
    </source>
</evidence>
<keyword evidence="12" id="KW-1015">Disulfide bond</keyword>
<dbReference type="PANTHER" id="PTHR46025:SF3">
    <property type="entry name" value="XYLOSYLTRANSFERASE OXT"/>
    <property type="match status" value="1"/>
</dbReference>
<evidence type="ECO:0000256" key="4">
    <source>
        <dbReference type="ARBA" id="ARBA00022679"/>
    </source>
</evidence>
<keyword evidence="7" id="KW-0256">Endoplasmic reticulum</keyword>
<evidence type="ECO:0000256" key="13">
    <source>
        <dbReference type="ARBA" id="ARBA00023180"/>
    </source>
</evidence>
<name>A0A1G8CKB6_9SPHI</name>
<protein>
    <recommendedName>
        <fullName evidence="14">Peptide O-xylosyltransferase</fullName>
    </recommendedName>
</protein>
<dbReference type="Proteomes" id="UP000199643">
    <property type="component" value="Unassembled WGS sequence"/>
</dbReference>
<keyword evidence="6" id="KW-0479">Metal-binding</keyword>
<dbReference type="GO" id="GO:0015012">
    <property type="term" value="P:heparan sulfate proteoglycan biosynthetic process"/>
    <property type="evidence" value="ECO:0007669"/>
    <property type="project" value="TreeGrafter"/>
</dbReference>
<keyword evidence="13" id="KW-0325">Glycoprotein</keyword>
<dbReference type="EMBL" id="FNCH01000025">
    <property type="protein sequence ID" value="SDH45759.1"/>
    <property type="molecule type" value="Genomic_DNA"/>
</dbReference>
<keyword evidence="8" id="KW-0735">Signal-anchor</keyword>
<dbReference type="PANTHER" id="PTHR46025">
    <property type="entry name" value="XYLOSYLTRANSFERASE OXT"/>
    <property type="match status" value="1"/>
</dbReference>
<keyword evidence="5" id="KW-0812">Transmembrane</keyword>
<gene>
    <name evidence="15" type="ORF">SAMN05421827_12525</name>
</gene>
<dbReference type="GO" id="GO:0016020">
    <property type="term" value="C:membrane"/>
    <property type="evidence" value="ECO:0007669"/>
    <property type="project" value="InterPro"/>
</dbReference>
<evidence type="ECO:0000256" key="5">
    <source>
        <dbReference type="ARBA" id="ARBA00022692"/>
    </source>
</evidence>
<evidence type="ECO:0000256" key="2">
    <source>
        <dbReference type="ARBA" id="ARBA00004648"/>
    </source>
</evidence>
<evidence type="ECO:0000256" key="10">
    <source>
        <dbReference type="ARBA" id="ARBA00023034"/>
    </source>
</evidence>
<dbReference type="OrthoDB" id="7943907at2"/>
<dbReference type="InterPro" id="IPR043538">
    <property type="entry name" value="XYLT"/>
</dbReference>
<proteinExistence type="predicted"/>
<evidence type="ECO:0000256" key="12">
    <source>
        <dbReference type="ARBA" id="ARBA00023157"/>
    </source>
</evidence>
<dbReference type="InterPro" id="IPR003406">
    <property type="entry name" value="Glyco_trans_14"/>
</dbReference>
<evidence type="ECO:0000256" key="11">
    <source>
        <dbReference type="ARBA" id="ARBA00023136"/>
    </source>
</evidence>
<keyword evidence="9" id="KW-1133">Transmembrane helix</keyword>
<keyword evidence="4" id="KW-0808">Transferase</keyword>
<evidence type="ECO:0000256" key="8">
    <source>
        <dbReference type="ARBA" id="ARBA00022968"/>
    </source>
</evidence>
<dbReference type="GO" id="GO:0046872">
    <property type="term" value="F:metal ion binding"/>
    <property type="evidence" value="ECO:0007669"/>
    <property type="project" value="UniProtKB-KW"/>
</dbReference>
<dbReference type="GO" id="GO:0030158">
    <property type="term" value="F:protein xylosyltransferase activity"/>
    <property type="evidence" value="ECO:0007669"/>
    <property type="project" value="InterPro"/>
</dbReference>
<comment type="subcellular location">
    <subcellularLocation>
        <location evidence="2">Endoplasmic reticulum membrane</location>
        <topology evidence="2">Single-pass type II membrane protein</topology>
    </subcellularLocation>
    <subcellularLocation>
        <location evidence="1">Golgi apparatus membrane</location>
        <topology evidence="1">Single-pass type II membrane protein</topology>
    </subcellularLocation>
</comment>
<evidence type="ECO:0000256" key="14">
    <source>
        <dbReference type="ARBA" id="ARBA00042865"/>
    </source>
</evidence>
<dbReference type="Pfam" id="PF02485">
    <property type="entry name" value="Branch"/>
    <property type="match status" value="1"/>
</dbReference>
<dbReference type="RefSeq" id="WP_090503769.1">
    <property type="nucleotide sequence ID" value="NZ_FNCH01000025.1"/>
</dbReference>
<dbReference type="STRING" id="405671.SAMN05421827_12525"/>
<sequence>MHITYIILAHKNPKQLLRLVRALSCEKTFFVIHIDFYSDIKNFIEIFTERDLLRVHFIPKRSMTSWGSFAIVEATLTCFHYVHTGLTMTTRIILLSGQDYPIKNNKYIRSYLEFNNNSIFLNYNKIPYDKWVYGGKLRFPCFEIITEQIEIYCGSQWFSLPFQVLGIIFEFLEFNPDFITYYKAVDVPDESFFQTLLLNCDDEFVKENLVNRNLHLIKWDSPYMHPRVLEKNAMKLIKRSRYLFARKFDGEQPSVILDKIDSELLSTKKELAEF</sequence>
<evidence type="ECO:0000256" key="1">
    <source>
        <dbReference type="ARBA" id="ARBA00004323"/>
    </source>
</evidence>
<keyword evidence="11" id="KW-0472">Membrane</keyword>
<evidence type="ECO:0000256" key="3">
    <source>
        <dbReference type="ARBA" id="ARBA00022676"/>
    </source>
</evidence>
<accession>A0A1G8CKB6</accession>